<keyword evidence="3" id="KW-1185">Reference proteome</keyword>
<accession>A0A516V6R9</accession>
<gene>
    <name evidence="2" type="ORF">FNZ56_10085</name>
</gene>
<organism evidence="2 3">
    <name type="scientific">Pseudoluteimonas lycopersici</name>
    <dbReference type="NCBI Taxonomy" id="1324796"/>
    <lineage>
        <taxon>Bacteria</taxon>
        <taxon>Pseudomonadati</taxon>
        <taxon>Pseudomonadota</taxon>
        <taxon>Gammaproteobacteria</taxon>
        <taxon>Lysobacterales</taxon>
        <taxon>Lysobacteraceae</taxon>
        <taxon>Pseudoluteimonas</taxon>
    </lineage>
</organism>
<dbReference type="InterPro" id="IPR025714">
    <property type="entry name" value="Methyltranfer_dom"/>
</dbReference>
<dbReference type="OrthoDB" id="582295at2"/>
<keyword evidence="2" id="KW-0489">Methyltransferase</keyword>
<keyword evidence="2" id="KW-0808">Transferase</keyword>
<dbReference type="RefSeq" id="WP_143879712.1">
    <property type="nucleotide sequence ID" value="NZ_BAABLZ010000001.1"/>
</dbReference>
<sequence>MSLRDSAKGFVYRHRAPAKRAIVALRSLLPAPLARRFMLAMEKLAFTLTPAHQGDTLPPAFHAWSQRWVRPKFERLGATSPEDLYRVEIRRHAQALAGRELRIASLGAGAGDLELRLMQWLQQDGIDARMDCVDLNPRLMQAGESRARELGLDERMRFIAADATGFRDPQPYDVLVVNQFFHHVAELEVFCAALSRLLAPDGVLLSSDVVGRNGHLPWPDVDAQVQAFWRELSPAQTVDRGDGKPKPRYEAVDHAAYSNEGVRAQDVVACLADAFDFEVFLTFGAAIMPFVERRFGFNFTADGADTELLDRFATTDDTRVQRGDYPASNMFAVLRHRGGAVRQDFDPISPQRHIALTRAQLAKV</sequence>
<dbReference type="AlphaFoldDB" id="A0A516V6R9"/>
<dbReference type="InterPro" id="IPR029063">
    <property type="entry name" value="SAM-dependent_MTases_sf"/>
</dbReference>
<dbReference type="CDD" id="cd02440">
    <property type="entry name" value="AdoMet_MTases"/>
    <property type="match status" value="1"/>
</dbReference>
<feature type="domain" description="Methyltransferase" evidence="1">
    <location>
        <begin position="105"/>
        <end position="212"/>
    </location>
</feature>
<reference evidence="2 3" key="1">
    <citation type="submission" date="2019-07" db="EMBL/GenBank/DDBJ databases">
        <title>Lysobacter weifangensis sp. nov., isolated from bensulfuron-methyl contaminated farmland soil.</title>
        <authorList>
            <person name="Zhao H."/>
        </authorList>
    </citation>
    <scope>NUCLEOTIDE SEQUENCE [LARGE SCALE GENOMIC DNA]</scope>
    <source>
        <strain evidence="2 3">CC-Bw-6</strain>
    </source>
</reference>
<proteinExistence type="predicted"/>
<dbReference type="Gene3D" id="3.40.50.150">
    <property type="entry name" value="Vaccinia Virus protein VP39"/>
    <property type="match status" value="1"/>
</dbReference>
<evidence type="ECO:0000313" key="2">
    <source>
        <dbReference type="EMBL" id="QDQ74203.1"/>
    </source>
</evidence>
<dbReference type="Pfam" id="PF13847">
    <property type="entry name" value="Methyltransf_31"/>
    <property type="match status" value="1"/>
</dbReference>
<evidence type="ECO:0000313" key="3">
    <source>
        <dbReference type="Proteomes" id="UP000315891"/>
    </source>
</evidence>
<dbReference type="GO" id="GO:0008168">
    <property type="term" value="F:methyltransferase activity"/>
    <property type="evidence" value="ECO:0007669"/>
    <property type="project" value="UniProtKB-KW"/>
</dbReference>
<evidence type="ECO:0000259" key="1">
    <source>
        <dbReference type="Pfam" id="PF13847"/>
    </source>
</evidence>
<protein>
    <submittedName>
        <fullName evidence="2">Class I SAM-dependent methyltransferase</fullName>
    </submittedName>
</protein>
<name>A0A516V6R9_9GAMM</name>
<dbReference type="GO" id="GO:0032259">
    <property type="term" value="P:methylation"/>
    <property type="evidence" value="ECO:0007669"/>
    <property type="project" value="UniProtKB-KW"/>
</dbReference>
<dbReference type="Proteomes" id="UP000315891">
    <property type="component" value="Chromosome"/>
</dbReference>
<dbReference type="SUPFAM" id="SSF53335">
    <property type="entry name" value="S-adenosyl-L-methionine-dependent methyltransferases"/>
    <property type="match status" value="1"/>
</dbReference>
<dbReference type="EMBL" id="CP041742">
    <property type="protein sequence ID" value="QDQ74203.1"/>
    <property type="molecule type" value="Genomic_DNA"/>
</dbReference>